<dbReference type="AlphaFoldDB" id="A0A0L8HP59"/>
<gene>
    <name evidence="1" type="ORF">OCBIM_22010051mg</name>
</gene>
<protein>
    <submittedName>
        <fullName evidence="1">Uncharacterized protein</fullName>
    </submittedName>
</protein>
<name>A0A0L8HP59_OCTBM</name>
<accession>A0A0L8HP59</accession>
<sequence>MCYTEHENKTNRIATQCTRKAIFQWHKSSSAWWQVLLDVKVLLASLHFLYYIMFDAVAQEIAVWFVQHTKKGKTQFGQLVQKKMLKVQCNNIQSNINGP</sequence>
<reference evidence="1" key="1">
    <citation type="submission" date="2015-07" db="EMBL/GenBank/DDBJ databases">
        <title>MeaNS - Measles Nucleotide Surveillance Program.</title>
        <authorList>
            <person name="Tran T."/>
            <person name="Druce J."/>
        </authorList>
    </citation>
    <scope>NUCLEOTIDE SEQUENCE</scope>
    <source>
        <strain evidence="1">UCB-OBI-ISO-001</strain>
        <tissue evidence="1">Gonad</tissue>
    </source>
</reference>
<proteinExistence type="predicted"/>
<organism evidence="1">
    <name type="scientific">Octopus bimaculoides</name>
    <name type="common">California two-spotted octopus</name>
    <dbReference type="NCBI Taxonomy" id="37653"/>
    <lineage>
        <taxon>Eukaryota</taxon>
        <taxon>Metazoa</taxon>
        <taxon>Spiralia</taxon>
        <taxon>Lophotrochozoa</taxon>
        <taxon>Mollusca</taxon>
        <taxon>Cephalopoda</taxon>
        <taxon>Coleoidea</taxon>
        <taxon>Octopodiformes</taxon>
        <taxon>Octopoda</taxon>
        <taxon>Incirrata</taxon>
        <taxon>Octopodidae</taxon>
        <taxon>Octopus</taxon>
    </lineage>
</organism>
<dbReference type="EMBL" id="KQ417635">
    <property type="protein sequence ID" value="KOF90964.1"/>
    <property type="molecule type" value="Genomic_DNA"/>
</dbReference>
<evidence type="ECO:0000313" key="1">
    <source>
        <dbReference type="EMBL" id="KOF90964.1"/>
    </source>
</evidence>